<evidence type="ECO:0000313" key="4">
    <source>
        <dbReference type="Proteomes" id="UP000606194"/>
    </source>
</evidence>
<reference evidence="3" key="2">
    <citation type="submission" date="2020-09" db="EMBL/GenBank/DDBJ databases">
        <authorList>
            <person name="Sun Q."/>
            <person name="Ohkuma M."/>
        </authorList>
    </citation>
    <scope>NUCLEOTIDE SEQUENCE</scope>
    <source>
        <strain evidence="3">JCM 4386</strain>
    </source>
</reference>
<keyword evidence="2" id="KW-0808">Transferase</keyword>
<accession>A0A918FTC3</accession>
<evidence type="ECO:0000256" key="2">
    <source>
        <dbReference type="ARBA" id="ARBA00022679"/>
    </source>
</evidence>
<sequence length="289" mass="31600">MSQVSVHHEWDPLQEAVVGTVLGGRTPPARPDVRAPAHAGNIRPAHPRQLGPHPWPDRALRETEDQLDELCEELRGLDVTVRRCRDRTSRVRTPGDRSHAHRPWAGRVAVGRRLVEAPAAGHVVRLGADLLYLDCGGGAPAAGRLAAAAGDTYTVHHCRGLAGDPDSTRLDPVLIPLRPGLVLVNPSRVTDDNLPPPLRSWRRIDCPEPVALGYAGDVPRCSVWIGMSVLVVRPGLVIAEARQRELLRVLEQHGIDVLPLRLTHARMLRGGFHDVVLDLRRTGPRTCGI</sequence>
<name>A0A918FTC3_9ACTN</name>
<dbReference type="RefSeq" id="WP_190148533.1">
    <property type="nucleotide sequence ID" value="NZ_BMTL01000005.1"/>
</dbReference>
<organism evidence="3 4">
    <name type="scientific">Streptomyces humidus</name>
    <dbReference type="NCBI Taxonomy" id="52259"/>
    <lineage>
        <taxon>Bacteria</taxon>
        <taxon>Bacillati</taxon>
        <taxon>Actinomycetota</taxon>
        <taxon>Actinomycetes</taxon>
        <taxon>Kitasatosporales</taxon>
        <taxon>Streptomycetaceae</taxon>
        <taxon>Streptomyces</taxon>
    </lineage>
</organism>
<comment type="similarity">
    <text evidence="1">Belongs to the amidinotransferase family.</text>
</comment>
<comment type="caution">
    <text evidence="3">The sequence shown here is derived from an EMBL/GenBank/DDBJ whole genome shotgun (WGS) entry which is preliminary data.</text>
</comment>
<dbReference type="PANTHER" id="PTHR10488:SF1">
    <property type="entry name" value="GLYCINE AMIDINOTRANSFERASE, MITOCHONDRIAL"/>
    <property type="match status" value="1"/>
</dbReference>
<dbReference type="Proteomes" id="UP000606194">
    <property type="component" value="Unassembled WGS sequence"/>
</dbReference>
<dbReference type="Gene3D" id="3.75.10.10">
    <property type="entry name" value="L-arginine/glycine Amidinotransferase, Chain A"/>
    <property type="match status" value="1"/>
</dbReference>
<protein>
    <submittedName>
        <fullName evidence="3">Uncharacterized protein</fullName>
    </submittedName>
</protein>
<gene>
    <name evidence="3" type="ORF">GCM10010269_16150</name>
</gene>
<dbReference type="InterPro" id="IPR033195">
    <property type="entry name" value="AmidinoTrfase"/>
</dbReference>
<reference evidence="3" key="1">
    <citation type="journal article" date="2014" name="Int. J. Syst. Evol. Microbiol.">
        <title>Complete genome sequence of Corynebacterium casei LMG S-19264T (=DSM 44701T), isolated from a smear-ripened cheese.</title>
        <authorList>
            <consortium name="US DOE Joint Genome Institute (JGI-PGF)"/>
            <person name="Walter F."/>
            <person name="Albersmeier A."/>
            <person name="Kalinowski J."/>
            <person name="Ruckert C."/>
        </authorList>
    </citation>
    <scope>NUCLEOTIDE SEQUENCE</scope>
    <source>
        <strain evidence="3">JCM 4386</strain>
    </source>
</reference>
<evidence type="ECO:0000256" key="1">
    <source>
        <dbReference type="ARBA" id="ARBA00006943"/>
    </source>
</evidence>
<evidence type="ECO:0000313" key="3">
    <source>
        <dbReference type="EMBL" id="GGR77650.1"/>
    </source>
</evidence>
<keyword evidence="4" id="KW-1185">Reference proteome</keyword>
<dbReference type="EMBL" id="BMTL01000005">
    <property type="protein sequence ID" value="GGR77650.1"/>
    <property type="molecule type" value="Genomic_DNA"/>
</dbReference>
<dbReference type="SUPFAM" id="SSF55909">
    <property type="entry name" value="Pentein"/>
    <property type="match status" value="1"/>
</dbReference>
<dbReference type="PANTHER" id="PTHR10488">
    <property type="entry name" value="GLYCINE AMIDINOTRANSFERASE, MITOCHONDRIAL"/>
    <property type="match status" value="1"/>
</dbReference>
<proteinExistence type="inferred from homology"/>
<dbReference type="GO" id="GO:0015067">
    <property type="term" value="F:amidinotransferase activity"/>
    <property type="evidence" value="ECO:0007669"/>
    <property type="project" value="InterPro"/>
</dbReference>
<dbReference type="AlphaFoldDB" id="A0A918FTC3"/>